<dbReference type="EMBL" id="JOVO01000009">
    <property type="protein sequence ID" value="KFJ41341.1"/>
    <property type="molecule type" value="Genomic_DNA"/>
</dbReference>
<evidence type="ECO:0000313" key="3">
    <source>
        <dbReference type="Proteomes" id="UP000028987"/>
    </source>
</evidence>
<dbReference type="SUPFAM" id="SSF51735">
    <property type="entry name" value="NAD(P)-binding Rossmann-fold domains"/>
    <property type="match status" value="1"/>
</dbReference>
<comment type="caution">
    <text evidence="2">The sequence shown here is derived from an EMBL/GenBank/DDBJ whole genome shotgun (WGS) entry which is preliminary data.</text>
</comment>
<gene>
    <name evidence="2" type="ORF">DR87_961</name>
</gene>
<name>A0AAW3D8Y1_FRATU</name>
<protein>
    <submittedName>
        <fullName evidence="2">Acetohydroxy acid isomeroreductase, catalytic domain protein</fullName>
    </submittedName>
</protein>
<dbReference type="Pfam" id="PF07991">
    <property type="entry name" value="KARI_N"/>
    <property type="match status" value="1"/>
</dbReference>
<dbReference type="Gene3D" id="3.40.50.720">
    <property type="entry name" value="NAD(P)-binding Rossmann-like Domain"/>
    <property type="match status" value="1"/>
</dbReference>
<accession>A0AAW3D8Y1</accession>
<reference evidence="2 3" key="1">
    <citation type="submission" date="2014-06" db="EMBL/GenBank/DDBJ databases">
        <authorList>
            <person name="Bishop-Lilly K.A."/>
            <person name="Broomall S.M."/>
            <person name="Chain P.S."/>
            <person name="Chertkov O."/>
            <person name="Coyne S.R."/>
            <person name="Daligault H.E."/>
            <person name="Davenport K.W."/>
            <person name="Erkkila T."/>
            <person name="Frey K.G."/>
            <person name="Gibbons H.S."/>
            <person name="Gu W."/>
            <person name="Jaissle J."/>
            <person name="Johnson S.L."/>
            <person name="Koroleva G.I."/>
            <person name="Ladner J.T."/>
            <person name="Lo C.-C."/>
            <person name="Minogue T.D."/>
            <person name="Munk C."/>
            <person name="Palacios G.F."/>
            <person name="Redden C.L."/>
            <person name="Rosenzweig C.N."/>
            <person name="Scholz M.B."/>
            <person name="Teshima H."/>
            <person name="Xu Y."/>
        </authorList>
    </citation>
    <scope>NUCLEOTIDE SEQUENCE [LARGE SCALE GENOMIC DNA]</scope>
    <source>
        <strain evidence="2 3">FTZ</strain>
    </source>
</reference>
<sequence>MGVQGPAQALNLRDNGFNIIIGQRENSKSWDKAIEDG</sequence>
<dbReference type="InterPro" id="IPR036291">
    <property type="entry name" value="NAD(P)-bd_dom_sf"/>
</dbReference>
<dbReference type="AlphaFoldDB" id="A0AAW3D8Y1"/>
<feature type="domain" description="KARI N-terminal Rossmann" evidence="1">
    <location>
        <begin position="2"/>
        <end position="37"/>
    </location>
</feature>
<dbReference type="InterPro" id="IPR013116">
    <property type="entry name" value="KARI_N"/>
</dbReference>
<dbReference type="Proteomes" id="UP000028987">
    <property type="component" value="Unassembled WGS sequence"/>
</dbReference>
<organism evidence="2 3">
    <name type="scientific">Francisella tularensis</name>
    <dbReference type="NCBI Taxonomy" id="263"/>
    <lineage>
        <taxon>Bacteria</taxon>
        <taxon>Pseudomonadati</taxon>
        <taxon>Pseudomonadota</taxon>
        <taxon>Gammaproteobacteria</taxon>
        <taxon>Thiotrichales</taxon>
        <taxon>Francisellaceae</taxon>
        <taxon>Francisella</taxon>
    </lineage>
</organism>
<evidence type="ECO:0000313" key="2">
    <source>
        <dbReference type="EMBL" id="KFJ41341.1"/>
    </source>
</evidence>
<evidence type="ECO:0000259" key="1">
    <source>
        <dbReference type="Pfam" id="PF07991"/>
    </source>
</evidence>
<proteinExistence type="predicted"/>